<evidence type="ECO:0000256" key="10">
    <source>
        <dbReference type="ARBA" id="ARBA00037238"/>
    </source>
</evidence>
<feature type="transmembrane region" description="Helical" evidence="11">
    <location>
        <begin position="67"/>
        <end position="87"/>
    </location>
</feature>
<evidence type="ECO:0000256" key="5">
    <source>
        <dbReference type="ARBA" id="ARBA00022597"/>
    </source>
</evidence>
<comment type="similarity">
    <text evidence="2 11">Belongs to the SWEET sugar transporter family.</text>
</comment>
<dbReference type="InterPro" id="IPR004316">
    <property type="entry name" value="SWEET_rpt"/>
</dbReference>
<organism evidence="12 13">
    <name type="scientific">Zingiber officinale</name>
    <name type="common">Ginger</name>
    <name type="synonym">Amomum zingiber</name>
    <dbReference type="NCBI Taxonomy" id="94328"/>
    <lineage>
        <taxon>Eukaryota</taxon>
        <taxon>Viridiplantae</taxon>
        <taxon>Streptophyta</taxon>
        <taxon>Embryophyta</taxon>
        <taxon>Tracheophyta</taxon>
        <taxon>Spermatophyta</taxon>
        <taxon>Magnoliopsida</taxon>
        <taxon>Liliopsida</taxon>
        <taxon>Zingiberales</taxon>
        <taxon>Zingiberaceae</taxon>
        <taxon>Zingiber</taxon>
    </lineage>
</organism>
<feature type="transmembrane region" description="Helical" evidence="11">
    <location>
        <begin position="215"/>
        <end position="237"/>
    </location>
</feature>
<protein>
    <recommendedName>
        <fullName evidence="11">Bidirectional sugar transporter SWEET</fullName>
    </recommendedName>
</protein>
<evidence type="ECO:0000256" key="8">
    <source>
        <dbReference type="ARBA" id="ARBA00022989"/>
    </source>
</evidence>
<feature type="transmembrane region" description="Helical" evidence="11">
    <location>
        <begin position="182"/>
        <end position="203"/>
    </location>
</feature>
<accession>A0A8J5HGM3</accession>
<feature type="transmembrane region" description="Helical" evidence="11">
    <location>
        <begin position="243"/>
        <end position="264"/>
    </location>
</feature>
<name>A0A8J5HGM3_ZINOF</name>
<dbReference type="GO" id="GO:0005886">
    <property type="term" value="C:plasma membrane"/>
    <property type="evidence" value="ECO:0007669"/>
    <property type="project" value="UniProtKB-SubCell"/>
</dbReference>
<feature type="transmembrane region" description="Helical" evidence="11">
    <location>
        <begin position="99"/>
        <end position="116"/>
    </location>
</feature>
<evidence type="ECO:0000256" key="7">
    <source>
        <dbReference type="ARBA" id="ARBA00022737"/>
    </source>
</evidence>
<keyword evidence="4" id="KW-1003">Cell membrane</keyword>
<evidence type="ECO:0000313" key="13">
    <source>
        <dbReference type="Proteomes" id="UP000734854"/>
    </source>
</evidence>
<evidence type="ECO:0000256" key="1">
    <source>
        <dbReference type="ARBA" id="ARBA00004651"/>
    </source>
</evidence>
<dbReference type="EMBL" id="JACMSC010000007">
    <property type="protein sequence ID" value="KAG6515990.1"/>
    <property type="molecule type" value="Genomic_DNA"/>
</dbReference>
<keyword evidence="3 11" id="KW-0813">Transport</keyword>
<comment type="function">
    <text evidence="11">Mediates both low-affinity uptake and efflux of sugar across the membrane.</text>
</comment>
<keyword evidence="9 11" id="KW-0472">Membrane</keyword>
<proteinExistence type="inferred from homology"/>
<keyword evidence="8 11" id="KW-1133">Transmembrane helix</keyword>
<dbReference type="OrthoDB" id="409725at2759"/>
<feature type="transmembrane region" description="Helical" evidence="11">
    <location>
        <begin position="156"/>
        <end position="176"/>
    </location>
</feature>
<reference evidence="12 13" key="1">
    <citation type="submission" date="2020-08" db="EMBL/GenBank/DDBJ databases">
        <title>Plant Genome Project.</title>
        <authorList>
            <person name="Zhang R.-G."/>
        </authorList>
    </citation>
    <scope>NUCLEOTIDE SEQUENCE [LARGE SCALE GENOMIC DNA]</scope>
    <source>
        <tissue evidence="12">Rhizome</tissue>
    </source>
</reference>
<evidence type="ECO:0000256" key="2">
    <source>
        <dbReference type="ARBA" id="ARBA00007809"/>
    </source>
</evidence>
<keyword evidence="5 11" id="KW-0762">Sugar transport</keyword>
<evidence type="ECO:0000256" key="9">
    <source>
        <dbReference type="ARBA" id="ARBA00023136"/>
    </source>
</evidence>
<comment type="caution">
    <text evidence="12">The sequence shown here is derived from an EMBL/GenBank/DDBJ whole genome shotgun (WGS) entry which is preliminary data.</text>
</comment>
<evidence type="ECO:0000256" key="11">
    <source>
        <dbReference type="RuleBase" id="RU910715"/>
    </source>
</evidence>
<sequence length="290" mass="31889">MANIPHLSSANPSINSTRDLRLHAPSKLQPSATFSFLPTSLQTDRERELEKMLVITIAHPLRTLVGLLGNLLSAMVVLAPVPTFYRICKKKSTESFDSVPYVVGLFSATMWVYYGLLTADVLLLTINIGVCVVEVIYLAIFIVYAAPKSRAYTTKLILSINLGIFGCLVLVSNLFIKPSKRAQITGGICASFAVAVFVAPLNIIRLVIKTKSVEFMPFTLSFFLTLSAVAWFSYGLLLRDLFVAVPNVFGFTLGVTQIIIYLVYMNYHKEGAAPADLELPVKDTENGDQV</sequence>
<dbReference type="Pfam" id="PF03083">
    <property type="entry name" value="MtN3_slv"/>
    <property type="match status" value="2"/>
</dbReference>
<comment type="function">
    <text evidence="10">Mediates both low-affinity uptake and efflux of sugar across the plasma membrane.</text>
</comment>
<dbReference type="FunFam" id="1.20.1280.290:FF:000001">
    <property type="entry name" value="Bidirectional sugar transporter SWEET"/>
    <property type="match status" value="1"/>
</dbReference>
<dbReference type="FunFam" id="1.20.1280.290:FF:000003">
    <property type="entry name" value="Bidirectional sugar transporter SWEET"/>
    <property type="match status" value="1"/>
</dbReference>
<keyword evidence="7" id="KW-0677">Repeat</keyword>
<dbReference type="PANTHER" id="PTHR10791">
    <property type="entry name" value="RAG1-ACTIVATING PROTEIN 1"/>
    <property type="match status" value="1"/>
</dbReference>
<keyword evidence="13" id="KW-1185">Reference proteome</keyword>
<dbReference type="PANTHER" id="PTHR10791:SF22">
    <property type="entry name" value="BIDIRECTIONAL SUGAR TRANSPORTER SWEET11"/>
    <property type="match status" value="1"/>
</dbReference>
<evidence type="ECO:0000313" key="12">
    <source>
        <dbReference type="EMBL" id="KAG6515990.1"/>
    </source>
</evidence>
<dbReference type="Proteomes" id="UP000734854">
    <property type="component" value="Unassembled WGS sequence"/>
</dbReference>
<dbReference type="AlphaFoldDB" id="A0A8J5HGM3"/>
<gene>
    <name evidence="12" type="ORF">ZIOFF_026436</name>
</gene>
<dbReference type="GO" id="GO:0051119">
    <property type="term" value="F:sugar transmembrane transporter activity"/>
    <property type="evidence" value="ECO:0007669"/>
    <property type="project" value="InterPro"/>
</dbReference>
<comment type="subcellular location">
    <subcellularLocation>
        <location evidence="1 11">Cell membrane</location>
        <topology evidence="1 11">Multi-pass membrane protein</topology>
    </subcellularLocation>
</comment>
<evidence type="ECO:0000256" key="6">
    <source>
        <dbReference type="ARBA" id="ARBA00022692"/>
    </source>
</evidence>
<feature type="transmembrane region" description="Helical" evidence="11">
    <location>
        <begin position="122"/>
        <end position="144"/>
    </location>
</feature>
<dbReference type="InterPro" id="IPR047664">
    <property type="entry name" value="SWEET"/>
</dbReference>
<keyword evidence="6 11" id="KW-0812">Transmembrane</keyword>
<evidence type="ECO:0000256" key="3">
    <source>
        <dbReference type="ARBA" id="ARBA00022448"/>
    </source>
</evidence>
<evidence type="ECO:0000256" key="4">
    <source>
        <dbReference type="ARBA" id="ARBA00022475"/>
    </source>
</evidence>